<feature type="domain" description="Signal transduction histidine kinase internal region" evidence="2">
    <location>
        <begin position="155"/>
        <end position="234"/>
    </location>
</feature>
<dbReference type="Proteomes" id="UP000772618">
    <property type="component" value="Unassembled WGS sequence"/>
</dbReference>
<evidence type="ECO:0000313" key="4">
    <source>
        <dbReference type="Proteomes" id="UP000772618"/>
    </source>
</evidence>
<keyword evidence="1" id="KW-0472">Membrane</keyword>
<feature type="transmembrane region" description="Helical" evidence="1">
    <location>
        <begin position="109"/>
        <end position="129"/>
    </location>
</feature>
<reference evidence="3 4" key="1">
    <citation type="submission" date="2021-05" db="EMBL/GenBank/DDBJ databases">
        <title>A Polyphasic approach of four new species of the genus Ohtaekwangia: Ohtaekwangia histidinii sp. nov., Ohtaekwangia cretensis sp. nov., Ohtaekwangia indiensis sp. nov., Ohtaekwangia reichenbachii sp. nov. from diverse environment.</title>
        <authorList>
            <person name="Octaviana S."/>
        </authorList>
    </citation>
    <scope>NUCLEOTIDE SEQUENCE [LARGE SCALE GENOMIC DNA]</scope>
    <source>
        <strain evidence="3 4">PWU20</strain>
    </source>
</reference>
<proteinExistence type="predicted"/>
<feature type="transmembrane region" description="Helical" evidence="1">
    <location>
        <begin position="42"/>
        <end position="60"/>
    </location>
</feature>
<dbReference type="RefSeq" id="WP_254154660.1">
    <property type="nucleotide sequence ID" value="NZ_JAHESD010000037.1"/>
</dbReference>
<feature type="transmembrane region" description="Helical" evidence="1">
    <location>
        <begin position="81"/>
        <end position="103"/>
    </location>
</feature>
<comment type="caution">
    <text evidence="3">The sequence shown here is derived from an EMBL/GenBank/DDBJ whole genome shotgun (WGS) entry which is preliminary data.</text>
</comment>
<dbReference type="GO" id="GO:0016301">
    <property type="term" value="F:kinase activity"/>
    <property type="evidence" value="ECO:0007669"/>
    <property type="project" value="UniProtKB-KW"/>
</dbReference>
<accession>A0ABS5VTH0</accession>
<gene>
    <name evidence="3" type="ORF">KK060_15520</name>
</gene>
<dbReference type="PANTHER" id="PTHR34220">
    <property type="entry name" value="SENSOR HISTIDINE KINASE YPDA"/>
    <property type="match status" value="1"/>
</dbReference>
<dbReference type="PANTHER" id="PTHR34220:SF7">
    <property type="entry name" value="SENSOR HISTIDINE KINASE YPDA"/>
    <property type="match status" value="1"/>
</dbReference>
<evidence type="ECO:0000259" key="2">
    <source>
        <dbReference type="Pfam" id="PF06580"/>
    </source>
</evidence>
<protein>
    <submittedName>
        <fullName evidence="3">Histidine kinase</fullName>
    </submittedName>
</protein>
<organism evidence="3 4">
    <name type="scientific">Chryseosolibacter indicus</name>
    <dbReference type="NCBI Taxonomy" id="2782351"/>
    <lineage>
        <taxon>Bacteria</taxon>
        <taxon>Pseudomonadati</taxon>
        <taxon>Bacteroidota</taxon>
        <taxon>Cytophagia</taxon>
        <taxon>Cytophagales</taxon>
        <taxon>Chryseotaleaceae</taxon>
        <taxon>Chryseosolibacter</taxon>
    </lineage>
</organism>
<name>A0ABS5VTH0_9BACT</name>
<keyword evidence="3" id="KW-0418">Kinase</keyword>
<keyword evidence="1" id="KW-1133">Transmembrane helix</keyword>
<sequence length="337" mass="38496">MALDRKIIWREVRDIVILMLVGILMTWAGVTCRNCYDNSREFWIVASFTALMWVLLWKGNSYLADYISTKMSWIDQPGKRFLVGLVATITYTFLAMYILGAIYTLSFKFNLTAGITYSVIITIIISLFMHSRAFLINWKQSVVTAEQLKRESIAAKYESLKNQVNPHFLFNSFNALSNLVYEDQDKAVKFIKQLSEVYRYVLDTREKEVVPLADELKFLNSYIYLQKIRFADKLSIEISINTIKGGVAPLALQMLIENAIKHNVVSEDDPLTVKVFEDKGFIVVENNLQKKTSIGEPSAGVGLENICKRYEFLSSNNVEVSNNSKTFVVKLPLLTLS</sequence>
<dbReference type="EMBL" id="JAHESD010000037">
    <property type="protein sequence ID" value="MBT1704703.1"/>
    <property type="molecule type" value="Genomic_DNA"/>
</dbReference>
<keyword evidence="4" id="KW-1185">Reference proteome</keyword>
<evidence type="ECO:0000256" key="1">
    <source>
        <dbReference type="SAM" id="Phobius"/>
    </source>
</evidence>
<evidence type="ECO:0000313" key="3">
    <source>
        <dbReference type="EMBL" id="MBT1704703.1"/>
    </source>
</evidence>
<dbReference type="Pfam" id="PF06580">
    <property type="entry name" value="His_kinase"/>
    <property type="match status" value="1"/>
</dbReference>
<dbReference type="InterPro" id="IPR050640">
    <property type="entry name" value="Bact_2-comp_sensor_kinase"/>
</dbReference>
<keyword evidence="3" id="KW-0808">Transferase</keyword>
<feature type="transmembrane region" description="Helical" evidence="1">
    <location>
        <begin position="12"/>
        <end position="30"/>
    </location>
</feature>
<dbReference type="InterPro" id="IPR010559">
    <property type="entry name" value="Sig_transdc_His_kin_internal"/>
</dbReference>
<keyword evidence="1" id="KW-0812">Transmembrane</keyword>